<gene>
    <name evidence="5" type="ORF">QBC34DRAFT_432000</name>
</gene>
<feature type="region of interest" description="Disordered" evidence="4">
    <location>
        <begin position="392"/>
        <end position="412"/>
    </location>
</feature>
<dbReference type="Gene3D" id="1.25.40.20">
    <property type="entry name" value="Ankyrin repeat-containing domain"/>
    <property type="match status" value="3"/>
</dbReference>
<dbReference type="Proteomes" id="UP001321760">
    <property type="component" value="Unassembled WGS sequence"/>
</dbReference>
<dbReference type="EMBL" id="MU866041">
    <property type="protein sequence ID" value="KAK4441976.1"/>
    <property type="molecule type" value="Genomic_DNA"/>
</dbReference>
<keyword evidence="2 3" id="KW-0040">ANK repeat</keyword>
<dbReference type="InterPro" id="IPR002110">
    <property type="entry name" value="Ankyrin_rpt"/>
</dbReference>
<dbReference type="PANTHER" id="PTHR24123:SF33">
    <property type="entry name" value="PROTEIN HOS4"/>
    <property type="match status" value="1"/>
</dbReference>
<dbReference type="InterPro" id="IPR051165">
    <property type="entry name" value="Multifunctional_ANK_Repeat"/>
</dbReference>
<accession>A0AAV9G354</accession>
<feature type="compositionally biased region" description="Basic and acidic residues" evidence="4">
    <location>
        <begin position="396"/>
        <end position="405"/>
    </location>
</feature>
<evidence type="ECO:0000256" key="2">
    <source>
        <dbReference type="ARBA" id="ARBA00023043"/>
    </source>
</evidence>
<sequence>MSFGFSPSDIINVATYCWQLVEKSKNAPSEFGEISRNVEGLHSMLLTLQAEADNSESLLHRDETAAVRLSNAVRAVRDHVLPKLEAVLQKFPSLGIEKPKLLERMRFPKNEVLEIRTLLAFNNQIISSHLEALQTGALGRVEHLGTIQSDAIRRIEASLDQALPKILGFIDVFGAEARVSANPSEVLSDDDAEIWAALNERLQRIGFKSATLERHETVILGRIQELREEGLLSSDAPSESEGESLPRPTSRYVAPYYETESESDASSILSPRKGAKKKWTPALSSPKEVDSDSTSDADSEGTITPTSTTPSSRPRIKRSSSDRTDSSRKSNNEQQQAPQRPNLERRSSSSSSESTSPGIFRAACCHFAAENGFLAHVQFCLTTGSHIGSCGALASSKKDPSKKDDPEDTGEPKTALCIAVDKGHFEIAKFLLESGANVDSASLYHPVVHNQIEMARLLVEYGAEIGGWIHVASSMGYAGLRDLFLDYGANVNAQDDQGYTPLFLAAWQGKEPRRADCKASGQGHEAVVENLLEHGDRPNDGRGAAGETALFKATARGSVEIVQQLLAARADPNIPNSAASRGARSRSKIPCQFLQAAHGQMPDLRSLVGKYDGKLRNQTPQYPLHQAAINPAQGAKIARILLDAGARVDVKDSKGIRPIEYAVEAGFGSMADLLESRGSRRPRTERDDAAKPKDGMEALITEAAGYFMGRFGRS</sequence>
<dbReference type="SMART" id="SM00248">
    <property type="entry name" value="ANK"/>
    <property type="match status" value="6"/>
</dbReference>
<dbReference type="PANTHER" id="PTHR24123">
    <property type="entry name" value="ANKYRIN REPEAT-CONTAINING"/>
    <property type="match status" value="1"/>
</dbReference>
<keyword evidence="1" id="KW-0677">Repeat</keyword>
<feature type="compositionally biased region" description="Basic and acidic residues" evidence="4">
    <location>
        <begin position="319"/>
        <end position="331"/>
    </location>
</feature>
<feature type="repeat" description="ANK" evidence="3">
    <location>
        <begin position="545"/>
        <end position="577"/>
    </location>
</feature>
<keyword evidence="6" id="KW-1185">Reference proteome</keyword>
<evidence type="ECO:0000256" key="4">
    <source>
        <dbReference type="SAM" id="MobiDB-lite"/>
    </source>
</evidence>
<dbReference type="InterPro" id="IPR036770">
    <property type="entry name" value="Ankyrin_rpt-contain_sf"/>
</dbReference>
<dbReference type="AlphaFoldDB" id="A0AAV9G354"/>
<name>A0AAV9G354_9PEZI</name>
<comment type="caution">
    <text evidence="5">The sequence shown here is derived from an EMBL/GenBank/DDBJ whole genome shotgun (WGS) entry which is preliminary data.</text>
</comment>
<dbReference type="PROSITE" id="PS50297">
    <property type="entry name" value="ANK_REP_REGION"/>
    <property type="match status" value="2"/>
</dbReference>
<proteinExistence type="predicted"/>
<evidence type="ECO:0000256" key="1">
    <source>
        <dbReference type="ARBA" id="ARBA00022737"/>
    </source>
</evidence>
<protein>
    <submittedName>
        <fullName evidence="5">Ankyrin repeat-containing domain protein</fullName>
    </submittedName>
</protein>
<dbReference type="Pfam" id="PF12796">
    <property type="entry name" value="Ank_2"/>
    <property type="match status" value="2"/>
</dbReference>
<feature type="region of interest" description="Disordered" evidence="4">
    <location>
        <begin position="230"/>
        <end position="355"/>
    </location>
</feature>
<feature type="repeat" description="ANK" evidence="3">
    <location>
        <begin position="619"/>
        <end position="653"/>
    </location>
</feature>
<feature type="repeat" description="ANK" evidence="3">
    <location>
        <begin position="411"/>
        <end position="443"/>
    </location>
</feature>
<feature type="compositionally biased region" description="Low complexity" evidence="4">
    <location>
        <begin position="302"/>
        <end position="313"/>
    </location>
</feature>
<organism evidence="5 6">
    <name type="scientific">Podospora aff. communis PSN243</name>
    <dbReference type="NCBI Taxonomy" id="3040156"/>
    <lineage>
        <taxon>Eukaryota</taxon>
        <taxon>Fungi</taxon>
        <taxon>Dikarya</taxon>
        <taxon>Ascomycota</taxon>
        <taxon>Pezizomycotina</taxon>
        <taxon>Sordariomycetes</taxon>
        <taxon>Sordariomycetidae</taxon>
        <taxon>Sordariales</taxon>
        <taxon>Podosporaceae</taxon>
        <taxon>Podospora</taxon>
    </lineage>
</organism>
<evidence type="ECO:0000313" key="6">
    <source>
        <dbReference type="Proteomes" id="UP001321760"/>
    </source>
</evidence>
<evidence type="ECO:0000313" key="5">
    <source>
        <dbReference type="EMBL" id="KAK4441976.1"/>
    </source>
</evidence>
<feature type="repeat" description="ANK" evidence="3">
    <location>
        <begin position="469"/>
        <end position="496"/>
    </location>
</feature>
<reference evidence="5" key="2">
    <citation type="submission" date="2023-05" db="EMBL/GenBank/DDBJ databases">
        <authorList>
            <consortium name="Lawrence Berkeley National Laboratory"/>
            <person name="Steindorff A."/>
            <person name="Hensen N."/>
            <person name="Bonometti L."/>
            <person name="Westerberg I."/>
            <person name="Brannstrom I.O."/>
            <person name="Guillou S."/>
            <person name="Cros-Aarteil S."/>
            <person name="Calhoun S."/>
            <person name="Haridas S."/>
            <person name="Kuo A."/>
            <person name="Mondo S."/>
            <person name="Pangilinan J."/>
            <person name="Riley R."/>
            <person name="Labutti K."/>
            <person name="Andreopoulos B."/>
            <person name="Lipzen A."/>
            <person name="Chen C."/>
            <person name="Yanf M."/>
            <person name="Daum C."/>
            <person name="Ng V."/>
            <person name="Clum A."/>
            <person name="Ohm R."/>
            <person name="Martin F."/>
            <person name="Silar P."/>
            <person name="Natvig D."/>
            <person name="Lalanne C."/>
            <person name="Gautier V."/>
            <person name="Ament-Velasquez S.L."/>
            <person name="Kruys A."/>
            <person name="Hutchinson M.I."/>
            <person name="Powell A.J."/>
            <person name="Barry K."/>
            <person name="Miller A.N."/>
            <person name="Grigoriev I.V."/>
            <person name="Debuchy R."/>
            <person name="Gladieux P."/>
            <person name="Thoren M.H."/>
            <person name="Johannesson H."/>
        </authorList>
    </citation>
    <scope>NUCLEOTIDE SEQUENCE</scope>
    <source>
        <strain evidence="5">PSN243</strain>
    </source>
</reference>
<reference evidence="5" key="1">
    <citation type="journal article" date="2023" name="Mol. Phylogenet. Evol.">
        <title>Genome-scale phylogeny and comparative genomics of the fungal order Sordariales.</title>
        <authorList>
            <person name="Hensen N."/>
            <person name="Bonometti L."/>
            <person name="Westerberg I."/>
            <person name="Brannstrom I.O."/>
            <person name="Guillou S."/>
            <person name="Cros-Aarteil S."/>
            <person name="Calhoun S."/>
            <person name="Haridas S."/>
            <person name="Kuo A."/>
            <person name="Mondo S."/>
            <person name="Pangilinan J."/>
            <person name="Riley R."/>
            <person name="LaButti K."/>
            <person name="Andreopoulos B."/>
            <person name="Lipzen A."/>
            <person name="Chen C."/>
            <person name="Yan M."/>
            <person name="Daum C."/>
            <person name="Ng V."/>
            <person name="Clum A."/>
            <person name="Steindorff A."/>
            <person name="Ohm R.A."/>
            <person name="Martin F."/>
            <person name="Silar P."/>
            <person name="Natvig D.O."/>
            <person name="Lalanne C."/>
            <person name="Gautier V."/>
            <person name="Ament-Velasquez S.L."/>
            <person name="Kruys A."/>
            <person name="Hutchinson M.I."/>
            <person name="Powell A.J."/>
            <person name="Barry K."/>
            <person name="Miller A.N."/>
            <person name="Grigoriev I.V."/>
            <person name="Debuchy R."/>
            <person name="Gladieux P."/>
            <person name="Hiltunen Thoren M."/>
            <person name="Johannesson H."/>
        </authorList>
    </citation>
    <scope>NUCLEOTIDE SEQUENCE</scope>
    <source>
        <strain evidence="5">PSN243</strain>
    </source>
</reference>
<feature type="region of interest" description="Disordered" evidence="4">
    <location>
        <begin position="674"/>
        <end position="694"/>
    </location>
</feature>
<evidence type="ECO:0000256" key="3">
    <source>
        <dbReference type="PROSITE-ProRule" id="PRU00023"/>
    </source>
</evidence>
<dbReference type="SUPFAM" id="SSF48403">
    <property type="entry name" value="Ankyrin repeat"/>
    <property type="match status" value="1"/>
</dbReference>
<dbReference type="PROSITE" id="PS50088">
    <property type="entry name" value="ANK_REPEAT"/>
    <property type="match status" value="4"/>
</dbReference>